<feature type="region of interest" description="Disordered" evidence="1">
    <location>
        <begin position="265"/>
        <end position="337"/>
    </location>
</feature>
<dbReference type="PANTHER" id="PTHR30163">
    <property type="entry name" value="MEMBRANE-BOUND LYTIC MUREIN TRANSGLYCOSYLASE B"/>
    <property type="match status" value="1"/>
</dbReference>
<organism evidence="3">
    <name type="scientific">Streptomyces sp. R44</name>
    <dbReference type="NCBI Taxonomy" id="3238633"/>
    <lineage>
        <taxon>Bacteria</taxon>
        <taxon>Bacillati</taxon>
        <taxon>Actinomycetota</taxon>
        <taxon>Actinomycetes</taxon>
        <taxon>Kitasatosporales</taxon>
        <taxon>Streptomycetaceae</taxon>
        <taxon>Streptomyces</taxon>
    </lineage>
</organism>
<dbReference type="CDD" id="cd13399">
    <property type="entry name" value="Slt35-like"/>
    <property type="match status" value="1"/>
</dbReference>
<feature type="compositionally biased region" description="Pro residues" evidence="1">
    <location>
        <begin position="290"/>
        <end position="337"/>
    </location>
</feature>
<dbReference type="PANTHER" id="PTHR30163:SF8">
    <property type="entry name" value="LYTIC MUREIN TRANSGLYCOSYLASE"/>
    <property type="match status" value="1"/>
</dbReference>
<gene>
    <name evidence="3" type="ORF">AB5J54_10550</name>
</gene>
<dbReference type="GO" id="GO:0009253">
    <property type="term" value="P:peptidoglycan catabolic process"/>
    <property type="evidence" value="ECO:0007669"/>
    <property type="project" value="TreeGrafter"/>
</dbReference>
<evidence type="ECO:0000256" key="2">
    <source>
        <dbReference type="SAM" id="SignalP"/>
    </source>
</evidence>
<protein>
    <submittedName>
        <fullName evidence="3">Lytic transglycosylase domain-containing protein</fullName>
    </submittedName>
</protein>
<feature type="chain" id="PRO_5044285357" evidence="2">
    <location>
        <begin position="28"/>
        <end position="596"/>
    </location>
</feature>
<dbReference type="InterPro" id="IPR043426">
    <property type="entry name" value="MltB-like"/>
</dbReference>
<dbReference type="SUPFAM" id="SSF53955">
    <property type="entry name" value="Lysozyme-like"/>
    <property type="match status" value="1"/>
</dbReference>
<feature type="region of interest" description="Disordered" evidence="1">
    <location>
        <begin position="38"/>
        <end position="68"/>
    </location>
</feature>
<feature type="compositionally biased region" description="Low complexity" evidence="1">
    <location>
        <begin position="38"/>
        <end position="54"/>
    </location>
</feature>
<reference evidence="3" key="1">
    <citation type="submission" date="2024-07" db="EMBL/GenBank/DDBJ databases">
        <authorList>
            <person name="Yu S.T."/>
        </authorList>
    </citation>
    <scope>NUCLEOTIDE SEQUENCE</scope>
    <source>
        <strain evidence="3">R44</strain>
    </source>
</reference>
<name>A0AB39SRU6_9ACTN</name>
<sequence>MAAHIGHRLRKGATSGVVMAAAVAALAASQAPEVIPPAADNAGGDTAIGAGDTAPPSGDGSATGDSPYYTKLPPLNTPNKPGATAHLPVIAGPAEAGIPASVYSAYKRAELSIRSTDPGCNLPWQLLAGIGKVESGQANGGRVDANGTASPRILGPALDGNGFAMIADTDGGAFDGDKVHDRAVGPMQFIPSTWATWGQDANSDGKKDPNNIYDAAQAAGLYLCASDRNLAVKADLDQAVLSYNHSREYLNTVLSWKAFYERGTHQVPDGTGVLPVGRSDDGIRGNRPTGPLPTVPTTPAPNPGTQQPKPPVNNPGPVKPPTVPTKPPVTEPVKPPTVPPAAKVAQLAVVANAKLTTTTGSAFTGSPRVAALDSAGKPVAGVSIRFEIIGTTDTRFAGGGTTATLTTGSTGLATSPALRAGEKTGSFTVRATVVGRTLGAADFAATVTERQADTLARVPGDALSATTGASFAQQVQVKATDKGALAPGVLVTAVIVTSKTDPKESTEGPSFKAADGTTVRTVTLKTGPDGLLTFAPGDILAGDKAGTFYLQLTAPGGGTTFIDLTVELPATPTPEPSPSGSGSPEPTPSPSSSPSA</sequence>
<evidence type="ECO:0000313" key="3">
    <source>
        <dbReference type="EMBL" id="XDQ70932.1"/>
    </source>
</evidence>
<dbReference type="EMBL" id="CP163444">
    <property type="protein sequence ID" value="XDQ70932.1"/>
    <property type="molecule type" value="Genomic_DNA"/>
</dbReference>
<dbReference type="RefSeq" id="WP_369143657.1">
    <property type="nucleotide sequence ID" value="NZ_CP163444.1"/>
</dbReference>
<dbReference type="AlphaFoldDB" id="A0AB39SRU6"/>
<proteinExistence type="predicted"/>
<feature type="region of interest" description="Disordered" evidence="1">
    <location>
        <begin position="566"/>
        <end position="596"/>
    </location>
</feature>
<feature type="signal peptide" evidence="2">
    <location>
        <begin position="1"/>
        <end position="27"/>
    </location>
</feature>
<accession>A0AB39SRU6</accession>
<keyword evidence="2" id="KW-0732">Signal</keyword>
<feature type="compositionally biased region" description="Pro residues" evidence="1">
    <location>
        <begin position="585"/>
        <end position="596"/>
    </location>
</feature>
<evidence type="ECO:0000256" key="1">
    <source>
        <dbReference type="SAM" id="MobiDB-lite"/>
    </source>
</evidence>
<dbReference type="GO" id="GO:0008933">
    <property type="term" value="F:peptidoglycan lytic transglycosylase activity"/>
    <property type="evidence" value="ECO:0007669"/>
    <property type="project" value="TreeGrafter"/>
</dbReference>
<dbReference type="Gene3D" id="1.10.530.10">
    <property type="match status" value="1"/>
</dbReference>
<dbReference type="InterPro" id="IPR023346">
    <property type="entry name" value="Lysozyme-like_dom_sf"/>
</dbReference>